<name>A0A9D0YYP4_9FIRM</name>
<evidence type="ECO:0000256" key="10">
    <source>
        <dbReference type="ARBA" id="ARBA00030939"/>
    </source>
</evidence>
<keyword evidence="5" id="KW-0808">Transferase</keyword>
<evidence type="ECO:0000256" key="3">
    <source>
        <dbReference type="ARBA" id="ARBA00012206"/>
    </source>
</evidence>
<evidence type="ECO:0000256" key="2">
    <source>
        <dbReference type="ARBA" id="ARBA00007342"/>
    </source>
</evidence>
<evidence type="ECO:0000256" key="9">
    <source>
        <dbReference type="ARBA" id="ARBA00030044"/>
    </source>
</evidence>
<dbReference type="Proteomes" id="UP000886725">
    <property type="component" value="Unassembled WGS sequence"/>
</dbReference>
<gene>
    <name evidence="13" type="ORF">IAC85_01570</name>
</gene>
<evidence type="ECO:0000256" key="4">
    <source>
        <dbReference type="ARBA" id="ARBA00020837"/>
    </source>
</evidence>
<keyword evidence="6" id="KW-0479">Metal-binding</keyword>
<dbReference type="AlphaFoldDB" id="A0A9D0YYP4"/>
<evidence type="ECO:0000313" key="14">
    <source>
        <dbReference type="Proteomes" id="UP000886725"/>
    </source>
</evidence>
<dbReference type="GO" id="GO:0016747">
    <property type="term" value="F:acyltransferase activity, transferring groups other than amino-acyl groups"/>
    <property type="evidence" value="ECO:0007669"/>
    <property type="project" value="InterPro"/>
</dbReference>
<dbReference type="EC" id="2.3.1.222" evidence="3"/>
<dbReference type="Pfam" id="PF06130">
    <property type="entry name" value="PTAC"/>
    <property type="match status" value="1"/>
</dbReference>
<dbReference type="EMBL" id="DVFU01000031">
    <property type="protein sequence ID" value="HIQ64407.1"/>
    <property type="molecule type" value="Genomic_DNA"/>
</dbReference>
<evidence type="ECO:0000256" key="1">
    <source>
        <dbReference type="ARBA" id="ARBA00001947"/>
    </source>
</evidence>
<evidence type="ECO:0000256" key="7">
    <source>
        <dbReference type="ARBA" id="ARBA00022833"/>
    </source>
</evidence>
<evidence type="ECO:0000256" key="8">
    <source>
        <dbReference type="ARBA" id="ARBA00023315"/>
    </source>
</evidence>
<comment type="caution">
    <text evidence="13">The sequence shown here is derived from an EMBL/GenBank/DDBJ whole genome shotgun (WGS) entry which is preliminary data.</text>
</comment>
<proteinExistence type="inferred from homology"/>
<accession>A0A9D0YYP4</accession>
<dbReference type="GO" id="GO:0046872">
    <property type="term" value="F:metal ion binding"/>
    <property type="evidence" value="ECO:0007669"/>
    <property type="project" value="UniProtKB-KW"/>
</dbReference>
<evidence type="ECO:0000313" key="13">
    <source>
        <dbReference type="EMBL" id="HIQ64407.1"/>
    </source>
</evidence>
<comment type="cofactor">
    <cofactor evidence="1">
        <name>Zn(2+)</name>
        <dbReference type="ChEBI" id="CHEBI:29105"/>
    </cofactor>
</comment>
<reference evidence="13" key="2">
    <citation type="journal article" date="2021" name="PeerJ">
        <title>Extensive microbial diversity within the chicken gut microbiome revealed by metagenomics and culture.</title>
        <authorList>
            <person name="Gilroy R."/>
            <person name="Ravi A."/>
            <person name="Getino M."/>
            <person name="Pursley I."/>
            <person name="Horton D.L."/>
            <person name="Alikhan N.F."/>
            <person name="Baker D."/>
            <person name="Gharbi K."/>
            <person name="Hall N."/>
            <person name="Watson M."/>
            <person name="Adriaenssens E.M."/>
            <person name="Foster-Nyarko E."/>
            <person name="Jarju S."/>
            <person name="Secka A."/>
            <person name="Antonio M."/>
            <person name="Oren A."/>
            <person name="Chaudhuri R.R."/>
            <person name="La Ragione R."/>
            <person name="Hildebrand F."/>
            <person name="Pallen M.J."/>
        </authorList>
    </citation>
    <scope>NUCLEOTIDE SEQUENCE</scope>
    <source>
        <strain evidence="13">CHK165-10780</strain>
    </source>
</reference>
<comment type="similarity">
    <text evidence="2">Belongs to the PduL family.</text>
</comment>
<keyword evidence="8" id="KW-0012">Acyltransferase</keyword>
<dbReference type="PANTHER" id="PTHR39453:SF1">
    <property type="entry name" value="PHOSPHATE PROPANOYLTRANSFERASE"/>
    <property type="match status" value="1"/>
</dbReference>
<sequence>MNVTVGVSNHHLHVTKEDLEILFGPGYTLESVRPLNQPGQFASSAMCQIQTDKCTMDKFRILGPCRSYTQVEISKTDSYAFGINPPIRESGHLDGAAVVTIIGPVGKVTKPCCIIADRHIHIDHETRAKLGLLDVNEVKLKWTHPEKGGILDHVQLKETNPAYFEVHLDTDDANANMIRNGDVVEIIKD</sequence>
<dbReference type="InterPro" id="IPR008300">
    <property type="entry name" value="PTAC"/>
</dbReference>
<protein>
    <recommendedName>
        <fullName evidence="4">Phosphate propanoyltransferase</fullName>
        <ecNumber evidence="3">2.3.1.222</ecNumber>
    </recommendedName>
    <alternativeName>
        <fullName evidence="10">Phosphate acyltransferase PduL</fullName>
    </alternativeName>
    <alternativeName>
        <fullName evidence="9">Phosphotransacylase PduL</fullName>
    </alternativeName>
    <alternativeName>
        <fullName evidence="11">Propanediol utilization protein PduL</fullName>
    </alternativeName>
</protein>
<keyword evidence="7" id="KW-0862">Zinc</keyword>
<evidence type="ECO:0000256" key="6">
    <source>
        <dbReference type="ARBA" id="ARBA00022723"/>
    </source>
</evidence>
<dbReference type="PANTHER" id="PTHR39453">
    <property type="entry name" value="PHOSPHATE PROPANOYLTRANSFERASE"/>
    <property type="match status" value="1"/>
</dbReference>
<evidence type="ECO:0000256" key="5">
    <source>
        <dbReference type="ARBA" id="ARBA00022679"/>
    </source>
</evidence>
<organism evidence="13 14">
    <name type="scientific">Candidatus Faecenecus gallistercoris</name>
    <dbReference type="NCBI Taxonomy" id="2840793"/>
    <lineage>
        <taxon>Bacteria</taxon>
        <taxon>Bacillati</taxon>
        <taxon>Bacillota</taxon>
        <taxon>Bacillota incertae sedis</taxon>
        <taxon>Candidatus Faecenecus</taxon>
    </lineage>
</organism>
<evidence type="ECO:0000256" key="12">
    <source>
        <dbReference type="ARBA" id="ARBA00047589"/>
    </source>
</evidence>
<comment type="catalytic activity">
    <reaction evidence="12">
        <text>propanoyl-CoA + phosphate = propanoyl phosphate + CoA</text>
        <dbReference type="Rhea" id="RHEA:28046"/>
        <dbReference type="ChEBI" id="CHEBI:43474"/>
        <dbReference type="ChEBI" id="CHEBI:57287"/>
        <dbReference type="ChEBI" id="CHEBI:57392"/>
        <dbReference type="ChEBI" id="CHEBI:58933"/>
        <dbReference type="EC" id="2.3.1.222"/>
    </reaction>
</comment>
<evidence type="ECO:0000256" key="11">
    <source>
        <dbReference type="ARBA" id="ARBA00033077"/>
    </source>
</evidence>
<reference evidence="13" key="1">
    <citation type="submission" date="2020-10" db="EMBL/GenBank/DDBJ databases">
        <authorList>
            <person name="Gilroy R."/>
        </authorList>
    </citation>
    <scope>NUCLEOTIDE SEQUENCE</scope>
    <source>
        <strain evidence="13">CHK165-10780</strain>
    </source>
</reference>